<organism evidence="4 5">
    <name type="scientific">Paraclostridium sordellii</name>
    <name type="common">Clostridium sordellii</name>
    <dbReference type="NCBI Taxonomy" id="1505"/>
    <lineage>
        <taxon>Bacteria</taxon>
        <taxon>Bacillati</taxon>
        <taxon>Bacillota</taxon>
        <taxon>Clostridia</taxon>
        <taxon>Peptostreptococcales</taxon>
        <taxon>Peptostreptococcaceae</taxon>
        <taxon>Paraclostridium</taxon>
    </lineage>
</organism>
<dbReference type="AlphaFoldDB" id="A0A0C7QTW7"/>
<feature type="compositionally biased region" description="Polar residues" evidence="1">
    <location>
        <begin position="69"/>
        <end position="80"/>
    </location>
</feature>
<keyword evidence="2" id="KW-0472">Membrane</keyword>
<feature type="region of interest" description="Disordered" evidence="1">
    <location>
        <begin position="18"/>
        <end position="53"/>
    </location>
</feature>
<proteinExistence type="predicted"/>
<dbReference type="SUPFAM" id="SSF48371">
    <property type="entry name" value="ARM repeat"/>
    <property type="match status" value="1"/>
</dbReference>
<evidence type="ECO:0000256" key="1">
    <source>
        <dbReference type="SAM" id="MobiDB-lite"/>
    </source>
</evidence>
<feature type="region of interest" description="Disordered" evidence="1">
    <location>
        <begin position="65"/>
        <end position="85"/>
    </location>
</feature>
<dbReference type="RefSeq" id="WP_055342146.1">
    <property type="nucleotide sequence ID" value="NZ_CEKZ01000003.1"/>
</dbReference>
<evidence type="ECO:0000313" key="5">
    <source>
        <dbReference type="Proteomes" id="UP000049127"/>
    </source>
</evidence>
<name>A0A0C7QTW7_PARSO</name>
<dbReference type="PROSITE" id="PS51396">
    <property type="entry name" value="PUL"/>
    <property type="match status" value="1"/>
</dbReference>
<dbReference type="InterPro" id="IPR011989">
    <property type="entry name" value="ARM-like"/>
</dbReference>
<accession>A0A0C7QTW7</accession>
<feature type="transmembrane region" description="Helical" evidence="2">
    <location>
        <begin position="364"/>
        <end position="384"/>
    </location>
</feature>
<evidence type="ECO:0000313" key="4">
    <source>
        <dbReference type="EMBL" id="CEQ04082.1"/>
    </source>
</evidence>
<feature type="compositionally biased region" description="Polar residues" evidence="1">
    <location>
        <begin position="37"/>
        <end position="52"/>
    </location>
</feature>
<keyword evidence="2" id="KW-1133">Transmembrane helix</keyword>
<keyword evidence="2" id="KW-0812">Transmembrane</keyword>
<evidence type="ECO:0000256" key="2">
    <source>
        <dbReference type="SAM" id="Phobius"/>
    </source>
</evidence>
<dbReference type="Gene3D" id="1.25.10.10">
    <property type="entry name" value="Leucine-rich Repeat Variant"/>
    <property type="match status" value="1"/>
</dbReference>
<dbReference type="OrthoDB" id="1677957at2"/>
<sequence>MAKRKFEVEISADVEDFSSGMNRAEDEASGLGDTLRNEVSSGANEATDSLSETVEELRRLQREAMGARSSMSGMNGSFKESSGESRKFQREMQKLSMILGGEVPEGTKQAYSELAKLHREARTASRMYGKYSMEAMNARDAINTFALGLDDAAFKQIYMRSQLGLTDMQLRQQANSIKLNARMTKLMGNQTQILTQRMQGLAKHGIKPEDLLPPSTIGQFQLLNETMAAGQAPISRLSTAYRMLGTRMEKAIKGWSAQKMAIKVAQGDMVRYGILLRGITAGTANMAMALPLVGIGAYYAYKTMFSAALEANETLKELANTTKGKVLKALEPLIETAGQFLEVALKVIGVIADWIAKFNEAHPIIAKVVSVIGFLLPAMTLLLLPLQMGIGLWKGWAVAINGAWTMIGGIVSMIGVASSTFLAFGAVVGAVAGAFIYLWRTNENFKNGVTKIWDFIKTKAQDVFGSLVTIFTKTLPDAYAQGGVQGVFDKVNEAIQNALNNMSTIIPQFITKGIEIITNLLLGLTEAMPQVFAKSTEIITNLTNGIVQMLPTFINTGITILQAWVNSVATNLPIVINTGITILMALIDGILTVLPLLIDTATGLLTTILNVILQSLPTIIEGGAQILTAVVDGIVNALPKLVDAAIQIINTISENLTANLPKIIDSAIKIIETLIRTIISNLPQIIEAALKIILAIVEGIVNNLPKIIEAAGEIISALAEALITNLPQILSAVLQIMLAIGKGIIQGIPSVLKAMGNVVKDMAKAVTDSIPKFLSIGVDIMKGLARGIRDGLSSVVKAMTGAIGKAIEAGKKLLGINSPSKLFMQFGEWTTEGYEIGINRGEPSSTRAVEHFANNSIEAFSTNALPQENTRNNSIENSTYNININAGALNDERDLYKLAEIIDRKLLEIKQRNSKMFGGYQHGL</sequence>
<dbReference type="InterPro" id="IPR013535">
    <property type="entry name" value="PUL_dom"/>
</dbReference>
<feature type="transmembrane region" description="Helical" evidence="2">
    <location>
        <begin position="421"/>
        <end position="439"/>
    </location>
</feature>
<feature type="domain" description="PUL" evidence="3">
    <location>
        <begin position="490"/>
        <end position="783"/>
    </location>
</feature>
<gene>
    <name evidence="4" type="ORF">R28058_18151</name>
</gene>
<reference evidence="4 5" key="1">
    <citation type="submission" date="2015-01" db="EMBL/GenBank/DDBJ databases">
        <authorList>
            <person name="Aslett A.Martin."/>
            <person name="De Silva Nishadi"/>
        </authorList>
    </citation>
    <scope>NUCLEOTIDE SEQUENCE [LARGE SCALE GENOMIC DNA]</scope>
    <source>
        <strain evidence="4 5">R28058</strain>
    </source>
</reference>
<protein>
    <submittedName>
        <fullName evidence="4">Phage-related protein</fullName>
    </submittedName>
</protein>
<dbReference type="InterPro" id="IPR016024">
    <property type="entry name" value="ARM-type_fold"/>
</dbReference>
<feature type="transmembrane region" description="Helical" evidence="2">
    <location>
        <begin position="279"/>
        <end position="301"/>
    </location>
</feature>
<feature type="transmembrane region" description="Helical" evidence="2">
    <location>
        <begin position="574"/>
        <end position="598"/>
    </location>
</feature>
<evidence type="ECO:0000259" key="3">
    <source>
        <dbReference type="PROSITE" id="PS51396"/>
    </source>
</evidence>
<dbReference type="EMBL" id="CEKZ01000003">
    <property type="protein sequence ID" value="CEQ04082.1"/>
    <property type="molecule type" value="Genomic_DNA"/>
</dbReference>
<dbReference type="Proteomes" id="UP000049127">
    <property type="component" value="Unassembled WGS sequence"/>
</dbReference>